<keyword evidence="1" id="KW-0547">Nucleotide-binding</keyword>
<dbReference type="PANTHER" id="PTHR47978">
    <property type="match status" value="1"/>
</dbReference>
<evidence type="ECO:0000313" key="3">
    <source>
        <dbReference type="EMBL" id="KAL0243584.1"/>
    </source>
</evidence>
<keyword evidence="4" id="KW-1185">Reference proteome</keyword>
<evidence type="ECO:0000256" key="1">
    <source>
        <dbReference type="ARBA" id="ARBA00022741"/>
    </source>
</evidence>
<sequence length="212" mass="23344">MARTTSFKLVLLGESAVGKSSLVLRFVRNEFSDFRESTIVPLFFYLHSGAAFLTQSVNLDESTTIKFEIWDTAGQERYKSLAPIYFRNSNAAVIVYDITQPPETSFEKAKSWVRELQRQADPSIVIMLVGNKTDMDSQRKTSREIGEQYAKEEGLLFAEASAKTGEGVEELFMEIAKKLPLAPPPQRGQAAGGKGVKVSGQEDSATASACTC</sequence>
<dbReference type="SMART" id="SM00176">
    <property type="entry name" value="RAN"/>
    <property type="match status" value="1"/>
</dbReference>
<dbReference type="PROSITE" id="PS51419">
    <property type="entry name" value="RAB"/>
    <property type="match status" value="1"/>
</dbReference>
<dbReference type="PROSITE" id="PS51421">
    <property type="entry name" value="RAS"/>
    <property type="match status" value="1"/>
</dbReference>
<dbReference type="RefSeq" id="XP_066611951.1">
    <property type="nucleotide sequence ID" value="XM_066760005.1"/>
</dbReference>
<name>A0ABR3BLC1_9TREE</name>
<dbReference type="PROSITE" id="PS51420">
    <property type="entry name" value="RHO"/>
    <property type="match status" value="1"/>
</dbReference>
<gene>
    <name evidence="3" type="ORF">I308_105551</name>
</gene>
<dbReference type="InterPro" id="IPR001806">
    <property type="entry name" value="Small_GTPase"/>
</dbReference>
<dbReference type="InterPro" id="IPR005225">
    <property type="entry name" value="Small_GTP-bd"/>
</dbReference>
<dbReference type="CDD" id="cd01860">
    <property type="entry name" value="Rab5_related"/>
    <property type="match status" value="1"/>
</dbReference>
<dbReference type="GeneID" id="91992406"/>
<dbReference type="InterPro" id="IPR027417">
    <property type="entry name" value="P-loop_NTPase"/>
</dbReference>
<dbReference type="SMART" id="SM00175">
    <property type="entry name" value="RAB"/>
    <property type="match status" value="1"/>
</dbReference>
<organism evidence="3 4">
    <name type="scientific">Cryptococcus tetragattii IND107</name>
    <dbReference type="NCBI Taxonomy" id="1296105"/>
    <lineage>
        <taxon>Eukaryota</taxon>
        <taxon>Fungi</taxon>
        <taxon>Dikarya</taxon>
        <taxon>Basidiomycota</taxon>
        <taxon>Agaricomycotina</taxon>
        <taxon>Tremellomycetes</taxon>
        <taxon>Tremellales</taxon>
        <taxon>Cryptococcaceae</taxon>
        <taxon>Cryptococcus</taxon>
        <taxon>Cryptococcus gattii species complex</taxon>
    </lineage>
</organism>
<dbReference type="Pfam" id="PF00071">
    <property type="entry name" value="Ras"/>
    <property type="match status" value="1"/>
</dbReference>
<protein>
    <submittedName>
        <fullName evidence="3">Uncharacterized protein</fullName>
    </submittedName>
</protein>
<feature type="region of interest" description="Disordered" evidence="2">
    <location>
        <begin position="182"/>
        <end position="212"/>
    </location>
</feature>
<feature type="compositionally biased region" description="Polar residues" evidence="2">
    <location>
        <begin position="201"/>
        <end position="212"/>
    </location>
</feature>
<evidence type="ECO:0000256" key="2">
    <source>
        <dbReference type="SAM" id="MobiDB-lite"/>
    </source>
</evidence>
<dbReference type="Gene3D" id="3.40.50.300">
    <property type="entry name" value="P-loop containing nucleotide triphosphate hydrolases"/>
    <property type="match status" value="1"/>
</dbReference>
<reference evidence="4" key="1">
    <citation type="submission" date="2015-01" db="EMBL/GenBank/DDBJ databases">
        <title>The Genome Sequence of Cryptococcus gattii MMRL2647.</title>
        <authorList>
            <consortium name="The Broad Institute Genomics Platform"/>
            <person name="Cuomo C."/>
            <person name="Litvintseva A."/>
            <person name="Chen Y."/>
            <person name="Heitman J."/>
            <person name="Sun S."/>
            <person name="Springer D."/>
            <person name="Dromer F."/>
            <person name="Young S."/>
            <person name="Zeng Q."/>
            <person name="Gargeya S."/>
            <person name="Abouelleil A."/>
            <person name="Alvarado L."/>
            <person name="Chapman S.B."/>
            <person name="Gainer-Dewar J."/>
            <person name="Goldberg J."/>
            <person name="Griggs A."/>
            <person name="Gujja S."/>
            <person name="Hansen M."/>
            <person name="Howarth C."/>
            <person name="Imamovic A."/>
            <person name="Larimer J."/>
            <person name="Murphy C."/>
            <person name="Naylor J."/>
            <person name="Pearson M."/>
            <person name="Priest M."/>
            <person name="Roberts A."/>
            <person name="Saif S."/>
            <person name="Shea T."/>
            <person name="Sykes S."/>
            <person name="Wortman J."/>
            <person name="Nusbaum C."/>
            <person name="Birren B."/>
        </authorList>
    </citation>
    <scope>NUCLEOTIDE SEQUENCE [LARGE SCALE GENOMIC DNA]</scope>
    <source>
        <strain evidence="4">IND107</strain>
    </source>
</reference>
<dbReference type="EMBL" id="ATAM02000010">
    <property type="protein sequence ID" value="KAL0243584.1"/>
    <property type="molecule type" value="Genomic_DNA"/>
</dbReference>
<comment type="caution">
    <text evidence="3">The sequence shown here is derived from an EMBL/GenBank/DDBJ whole genome shotgun (WGS) entry which is preliminary data.</text>
</comment>
<dbReference type="SMART" id="SM00173">
    <property type="entry name" value="RAS"/>
    <property type="match status" value="1"/>
</dbReference>
<proteinExistence type="predicted"/>
<dbReference type="NCBIfam" id="TIGR00231">
    <property type="entry name" value="small_GTP"/>
    <property type="match status" value="1"/>
</dbReference>
<evidence type="ECO:0000313" key="4">
    <source>
        <dbReference type="Proteomes" id="UP000054399"/>
    </source>
</evidence>
<dbReference type="Proteomes" id="UP000054399">
    <property type="component" value="Unassembled WGS sequence"/>
</dbReference>
<dbReference type="SMART" id="SM00174">
    <property type="entry name" value="RHO"/>
    <property type="match status" value="1"/>
</dbReference>
<accession>A0ABR3BLC1</accession>
<reference evidence="3 4" key="2">
    <citation type="submission" date="2024-01" db="EMBL/GenBank/DDBJ databases">
        <title>Comparative genomics of Cryptococcus and Kwoniella reveals pathogenesis evolution and contrasting modes of karyotype evolution via chromosome fusion or intercentromeric recombination.</title>
        <authorList>
            <person name="Coelho M.A."/>
            <person name="David-Palma M."/>
            <person name="Shea T."/>
            <person name="Bowers K."/>
            <person name="Mcginley-Smith S."/>
            <person name="Mohammad A.W."/>
            <person name="Gnirke A."/>
            <person name="Yurkov A.M."/>
            <person name="Nowrousian M."/>
            <person name="Sun S."/>
            <person name="Cuomo C.A."/>
            <person name="Heitman J."/>
        </authorList>
    </citation>
    <scope>NUCLEOTIDE SEQUENCE [LARGE SCALE GENOMIC DNA]</scope>
    <source>
        <strain evidence="3 4">IND107</strain>
    </source>
</reference>
<dbReference type="PRINTS" id="PR00449">
    <property type="entry name" value="RASTRNSFRMNG"/>
</dbReference>
<dbReference type="SUPFAM" id="SSF52540">
    <property type="entry name" value="P-loop containing nucleoside triphosphate hydrolases"/>
    <property type="match status" value="1"/>
</dbReference>